<dbReference type="InterPro" id="IPR021812">
    <property type="entry name" value="DUF3391"/>
</dbReference>
<protein>
    <recommendedName>
        <fullName evidence="2">HD-GYP domain-containing protein</fullName>
    </recommendedName>
</protein>
<dbReference type="Gene3D" id="1.10.3210.10">
    <property type="entry name" value="Hypothetical protein af1432"/>
    <property type="match status" value="1"/>
</dbReference>
<reference evidence="4" key="2">
    <citation type="journal article" date="2018" name="Environ. Microbiol.">
        <title>Bloom of a denitrifying methanotroph, 'Candidatus Methylomirabilis limnetica', in a deep stratified lake.</title>
        <authorList>
            <person name="Graf J.S."/>
            <person name="Mayr M.J."/>
            <person name="Marchant H.K."/>
            <person name="Tienken D."/>
            <person name="Hach P.F."/>
            <person name="Brand A."/>
            <person name="Schubert C.J."/>
            <person name="Kuypers M.M."/>
            <person name="Milucka J."/>
        </authorList>
    </citation>
    <scope>NUCLEOTIDE SEQUENCE [LARGE SCALE GENOMIC DNA]</scope>
    <source>
        <strain evidence="4">Zug</strain>
    </source>
</reference>
<reference evidence="3 4" key="1">
    <citation type="submission" date="2017-09" db="EMBL/GenBank/DDBJ databases">
        <title>Bloom of a denitrifying methanotroph, Candidatus Methylomirabilis limnetica, in a deep stratified lake.</title>
        <authorList>
            <person name="Graf J.S."/>
            <person name="Marchant H.K."/>
            <person name="Tienken D."/>
            <person name="Hach P.F."/>
            <person name="Brand A."/>
            <person name="Schubert C.J."/>
            <person name="Kuypers M.M."/>
            <person name="Milucka J."/>
        </authorList>
    </citation>
    <scope>NUCLEOTIDE SEQUENCE [LARGE SCALE GENOMIC DNA]</scope>
    <source>
        <strain evidence="3 4">Zug</strain>
    </source>
</reference>
<dbReference type="InterPro" id="IPR006675">
    <property type="entry name" value="HDIG_dom"/>
</dbReference>
<dbReference type="EMBL" id="NVQC01000009">
    <property type="protein sequence ID" value="PTL36925.1"/>
    <property type="molecule type" value="Genomic_DNA"/>
</dbReference>
<dbReference type="NCBIfam" id="TIGR00277">
    <property type="entry name" value="HDIG"/>
    <property type="match status" value="1"/>
</dbReference>
<dbReference type="OrthoDB" id="9759601at2"/>
<proteinExistence type="predicted"/>
<evidence type="ECO:0000313" key="3">
    <source>
        <dbReference type="EMBL" id="PTL36925.1"/>
    </source>
</evidence>
<organism evidence="3 4">
    <name type="scientific">Candidatus Methylomirabilis limnetica</name>
    <dbReference type="NCBI Taxonomy" id="2033718"/>
    <lineage>
        <taxon>Bacteria</taxon>
        <taxon>Candidatus Methylomirabilota</taxon>
        <taxon>Candidatus Methylomirabilia</taxon>
        <taxon>Candidatus Methylomirabilales</taxon>
        <taxon>Candidatus Methylomirabilaceae</taxon>
        <taxon>Candidatus Methylomirabilis</taxon>
    </lineage>
</organism>
<dbReference type="InterPro" id="IPR003607">
    <property type="entry name" value="HD/PDEase_dom"/>
</dbReference>
<dbReference type="AlphaFoldDB" id="A0A2T4U0N7"/>
<feature type="region of interest" description="Disordered" evidence="1">
    <location>
        <begin position="81"/>
        <end position="100"/>
    </location>
</feature>
<dbReference type="PANTHER" id="PTHR43155">
    <property type="entry name" value="CYCLIC DI-GMP PHOSPHODIESTERASE PA4108-RELATED"/>
    <property type="match status" value="1"/>
</dbReference>
<dbReference type="Proteomes" id="UP000241436">
    <property type="component" value="Unassembled WGS sequence"/>
</dbReference>
<dbReference type="Pfam" id="PF11871">
    <property type="entry name" value="DUF3391"/>
    <property type="match status" value="1"/>
</dbReference>
<accession>A0A2T4U0N7</accession>
<dbReference type="CDD" id="cd00077">
    <property type="entry name" value="HDc"/>
    <property type="match status" value="1"/>
</dbReference>
<dbReference type="SMART" id="SM00471">
    <property type="entry name" value="HDc"/>
    <property type="match status" value="1"/>
</dbReference>
<sequence>MRKQIPIEQLRVGMYVVGLDRSWIKTPFWRHRMQVESLDHIEALRACGVRSVEIDTEKGLDLASQGGIVSTVDPSSARIAALSSSRASSPQGKEPSTPFEEELSVAKEVYKQAKVVIGQAMGDAREGRGLDIEAISKVSEGLLESVLRNTEALSSLSRLKSFDEYTFFHSVNVAILALAMGRHLGMPREALSRLGLGALLHDIGKMKIPHDLLNAPRRLEAGEREIIKQHVMRGAEYLSQHAVLPEETLRPLLEHHERVDGSGYPTGRRRKELSQFGLIASIVDIYDAITADRVYHEGVPPIRL</sequence>
<feature type="domain" description="HD-GYP" evidence="2">
    <location>
        <begin position="142"/>
        <end position="304"/>
    </location>
</feature>
<dbReference type="Pfam" id="PF13487">
    <property type="entry name" value="HD_5"/>
    <property type="match status" value="1"/>
</dbReference>
<evidence type="ECO:0000256" key="1">
    <source>
        <dbReference type="SAM" id="MobiDB-lite"/>
    </source>
</evidence>
<gene>
    <name evidence="3" type="ORF">CLG94_01240</name>
</gene>
<dbReference type="PANTHER" id="PTHR43155:SF2">
    <property type="entry name" value="CYCLIC DI-GMP PHOSPHODIESTERASE PA4108"/>
    <property type="match status" value="1"/>
</dbReference>
<dbReference type="SUPFAM" id="SSF109604">
    <property type="entry name" value="HD-domain/PDEase-like"/>
    <property type="match status" value="1"/>
</dbReference>
<evidence type="ECO:0000259" key="2">
    <source>
        <dbReference type="PROSITE" id="PS51832"/>
    </source>
</evidence>
<comment type="caution">
    <text evidence="3">The sequence shown here is derived from an EMBL/GenBank/DDBJ whole genome shotgun (WGS) entry which is preliminary data.</text>
</comment>
<evidence type="ECO:0000313" key="4">
    <source>
        <dbReference type="Proteomes" id="UP000241436"/>
    </source>
</evidence>
<dbReference type="InterPro" id="IPR037522">
    <property type="entry name" value="HD_GYP_dom"/>
</dbReference>
<name>A0A2T4U0N7_9BACT</name>
<dbReference type="PROSITE" id="PS51832">
    <property type="entry name" value="HD_GYP"/>
    <property type="match status" value="1"/>
</dbReference>
<dbReference type="RefSeq" id="WP_107561087.1">
    <property type="nucleotide sequence ID" value="NZ_NVQC01000009.1"/>
</dbReference>
<keyword evidence="4" id="KW-1185">Reference proteome</keyword>